<dbReference type="PROSITE" id="PS00455">
    <property type="entry name" value="AMP_BINDING"/>
    <property type="match status" value="1"/>
</dbReference>
<keyword evidence="2" id="KW-0067">ATP-binding</keyword>
<dbReference type="Proteomes" id="UP000006790">
    <property type="component" value="Chromosome 1"/>
</dbReference>
<evidence type="ECO:0000256" key="2">
    <source>
        <dbReference type="ARBA" id="ARBA00022840"/>
    </source>
</evidence>
<dbReference type="GO" id="GO:0015916">
    <property type="term" value="P:fatty-acyl-CoA transport"/>
    <property type="evidence" value="ECO:0007669"/>
    <property type="project" value="EnsemblFungi"/>
</dbReference>
<dbReference type="PANTHER" id="PTHR43272:SF33">
    <property type="entry name" value="AMP-BINDING DOMAIN-CONTAINING PROTEIN-RELATED"/>
    <property type="match status" value="1"/>
</dbReference>
<dbReference type="HOGENOM" id="CLU_000022_45_4_1"/>
<organism evidence="4 5">
    <name type="scientific">Eremothecium cymbalariae (strain CBS 270.75 / DBVPG 7215 / KCTC 17166 / NRRL Y-17582)</name>
    <name type="common">Yeast</name>
    <dbReference type="NCBI Taxonomy" id="931890"/>
    <lineage>
        <taxon>Eukaryota</taxon>
        <taxon>Fungi</taxon>
        <taxon>Dikarya</taxon>
        <taxon>Ascomycota</taxon>
        <taxon>Saccharomycotina</taxon>
        <taxon>Saccharomycetes</taxon>
        <taxon>Saccharomycetales</taxon>
        <taxon>Saccharomycetaceae</taxon>
        <taxon>Eremothecium</taxon>
    </lineage>
</organism>
<keyword evidence="1" id="KW-0547">Nucleotide-binding</keyword>
<dbReference type="InterPro" id="IPR000873">
    <property type="entry name" value="AMP-dep_synth/lig_dom"/>
</dbReference>
<dbReference type="EMBL" id="CP002497">
    <property type="protein sequence ID" value="AET37435.1"/>
    <property type="molecule type" value="Genomic_DNA"/>
</dbReference>
<dbReference type="FunCoup" id="G8JMX1">
    <property type="interactions" value="282"/>
</dbReference>
<feature type="domain" description="AMP-dependent synthetase/ligase" evidence="3">
    <location>
        <begin position="140"/>
        <end position="567"/>
    </location>
</feature>
<dbReference type="KEGG" id="erc:Ecym_1185"/>
<dbReference type="GO" id="GO:0031956">
    <property type="term" value="F:medium-chain fatty acid-CoA ligase activity"/>
    <property type="evidence" value="ECO:0007669"/>
    <property type="project" value="EnsemblFungi"/>
</dbReference>
<dbReference type="InParanoid" id="G8JMX1"/>
<sequence>MVNQLENAEQYGDEGDREFFTLVDLIQTCPELSELKYKLSRYERGSIPFYKALFKNMPLSSGTDFKRYLREQSKPVAGSETEGYGPIYRNYFTHEGRLVDCLDKTVRTGYECFNLSVAMYPENRLLGSRVYDPVCGSWGSEYVWQTVREVQKRSLNFGSGILSIVNIKRGKELRSNDFIVSIMSPNRSEWVITDLACQAYSLANAALYETLGPDTSEYIMNLTEAPVIVLVKSNLFKIFQLVDKLPNLNTIIVMDEEDAGEIAYINSTLLPSVKNKKGEKISVFSMKQVEEVGALNNLAPIPPTPETVYTISFTSGTTSMPKGVVLTHRNYVSAVTFSLCSAGLVIPGQGYSMCFLPLTHIYQRQIFGFTTLLSAGSGFLHKPDPEVLIEDLKILKPHYIALVPRVLTKIESGLKNTFSTEMSSITKSIASTVLEAKKERFLSRGGPDDSIVNSMVYRKLLIDKVRDSLGLSNVGFLTIGSAPVSPDTLMYLRSALDLGIMQGYGLTESFAGAFVSEANERDVGSCGPPSASCEFKLKSIPAMNYDAVKDNKGEVFLRGPQIFREYFKSPKATAEVVDKDGWFATGDVGWIDGKGRLHIIDRVKNIFKLSQGEYLAPEKVENAYLSSTHALTQMFVYGDSLYNFAVGIVGVDIEAFKGIINHVAPEYRTVTGSQLLEVVNGNISLKKMVLQYLNSNVQGLQGFEKIGNVYFDIEPLKVAENTLTPTLKIKRPQTSKRYSSQLKSLYEEGAILKKEKL</sequence>
<dbReference type="GO" id="GO:0031957">
    <property type="term" value="F:very long-chain fatty acid-CoA ligase activity"/>
    <property type="evidence" value="ECO:0007669"/>
    <property type="project" value="EnsemblFungi"/>
</dbReference>
<dbReference type="AlphaFoldDB" id="G8JMX1"/>
<dbReference type="InterPro" id="IPR020845">
    <property type="entry name" value="AMP-binding_CS"/>
</dbReference>
<dbReference type="GO" id="GO:0015910">
    <property type="term" value="P:long-chain fatty acid import into peroxisome"/>
    <property type="evidence" value="ECO:0007669"/>
    <property type="project" value="EnsemblFungi"/>
</dbReference>
<accession>G8JMX1</accession>
<dbReference type="GO" id="GO:0042760">
    <property type="term" value="P:very long-chain fatty acid catabolic process"/>
    <property type="evidence" value="ECO:0007669"/>
    <property type="project" value="EnsemblFungi"/>
</dbReference>
<gene>
    <name evidence="4" type="ordered locus">Ecym_1185</name>
</gene>
<dbReference type="RefSeq" id="XP_003644252.1">
    <property type="nucleotide sequence ID" value="XM_003644204.1"/>
</dbReference>
<dbReference type="GO" id="GO:0005524">
    <property type="term" value="F:ATP binding"/>
    <property type="evidence" value="ECO:0007669"/>
    <property type="project" value="UniProtKB-KW"/>
</dbReference>
<protein>
    <recommendedName>
        <fullName evidence="3">AMP-dependent synthetase/ligase domain-containing protein</fullName>
    </recommendedName>
</protein>
<dbReference type="STRING" id="931890.G8JMX1"/>
<dbReference type="GO" id="GO:0006635">
    <property type="term" value="P:fatty acid beta-oxidation"/>
    <property type="evidence" value="ECO:0007669"/>
    <property type="project" value="EnsemblFungi"/>
</dbReference>
<keyword evidence="5" id="KW-1185">Reference proteome</keyword>
<dbReference type="Gene3D" id="3.40.50.12780">
    <property type="entry name" value="N-terminal domain of ligase-like"/>
    <property type="match status" value="1"/>
</dbReference>
<dbReference type="PANTHER" id="PTHR43272">
    <property type="entry name" value="LONG-CHAIN-FATTY-ACID--COA LIGASE"/>
    <property type="match status" value="1"/>
</dbReference>
<dbReference type="OrthoDB" id="1700726at2759"/>
<dbReference type="Pfam" id="PF00501">
    <property type="entry name" value="AMP-binding"/>
    <property type="match status" value="1"/>
</dbReference>
<dbReference type="eggNOG" id="KOG1256">
    <property type="taxonomic scope" value="Eukaryota"/>
</dbReference>
<reference evidence="5" key="1">
    <citation type="journal article" date="2012" name="G3 (Bethesda)">
        <title>Pichia sorbitophila, an interspecies yeast hybrid reveals early steps of genome resolution following polyploidization.</title>
        <authorList>
            <person name="Leh Louis V."/>
            <person name="Despons L."/>
            <person name="Friedrich A."/>
            <person name="Martin T."/>
            <person name="Durrens P."/>
            <person name="Casaregola S."/>
            <person name="Neuveglise C."/>
            <person name="Fairhead C."/>
            <person name="Marck C."/>
            <person name="Cruz J.A."/>
            <person name="Straub M.L."/>
            <person name="Kugler V."/>
            <person name="Sacerdot C."/>
            <person name="Uzunov Z."/>
            <person name="Thierry A."/>
            <person name="Weiss S."/>
            <person name="Bleykasten C."/>
            <person name="De Montigny J."/>
            <person name="Jacques N."/>
            <person name="Jung P."/>
            <person name="Lemaire M."/>
            <person name="Mallet S."/>
            <person name="Morel G."/>
            <person name="Richard G.F."/>
            <person name="Sarkar A."/>
            <person name="Savel G."/>
            <person name="Schacherer J."/>
            <person name="Seret M.L."/>
            <person name="Talla E."/>
            <person name="Samson G."/>
            <person name="Jubin C."/>
            <person name="Poulain J."/>
            <person name="Vacherie B."/>
            <person name="Barbe V."/>
            <person name="Pelletier E."/>
            <person name="Sherman D.J."/>
            <person name="Westhof E."/>
            <person name="Weissenbach J."/>
            <person name="Baret P.V."/>
            <person name="Wincker P."/>
            <person name="Gaillardin C."/>
            <person name="Dujon B."/>
            <person name="Souciet J.L."/>
        </authorList>
    </citation>
    <scope>NUCLEOTIDE SEQUENCE [LARGE SCALE GENOMIC DNA]</scope>
    <source>
        <strain evidence="5">CBS 270.75 / DBVPG 7215 / KCTC 17166 / NRRL Y-17582</strain>
    </source>
</reference>
<name>G8JMX1_ERECY</name>
<evidence type="ECO:0000313" key="5">
    <source>
        <dbReference type="Proteomes" id="UP000006790"/>
    </source>
</evidence>
<dbReference type="OMA" id="WYHSIGL"/>
<dbReference type="GO" id="GO:0016020">
    <property type="term" value="C:membrane"/>
    <property type="evidence" value="ECO:0007669"/>
    <property type="project" value="TreeGrafter"/>
</dbReference>
<dbReference type="GO" id="GO:0004467">
    <property type="term" value="F:long-chain fatty acid-CoA ligase activity"/>
    <property type="evidence" value="ECO:0007669"/>
    <property type="project" value="EnsemblFungi"/>
</dbReference>
<evidence type="ECO:0000256" key="1">
    <source>
        <dbReference type="ARBA" id="ARBA00022741"/>
    </source>
</evidence>
<evidence type="ECO:0000313" key="4">
    <source>
        <dbReference type="EMBL" id="AET37435.1"/>
    </source>
</evidence>
<dbReference type="GO" id="GO:0005783">
    <property type="term" value="C:endoplasmic reticulum"/>
    <property type="evidence" value="ECO:0007669"/>
    <property type="project" value="TreeGrafter"/>
</dbReference>
<evidence type="ECO:0000259" key="3">
    <source>
        <dbReference type="Pfam" id="PF00501"/>
    </source>
</evidence>
<proteinExistence type="predicted"/>
<dbReference type="SUPFAM" id="SSF56801">
    <property type="entry name" value="Acetyl-CoA synthetase-like"/>
    <property type="match status" value="1"/>
</dbReference>
<dbReference type="GO" id="GO:0005777">
    <property type="term" value="C:peroxisome"/>
    <property type="evidence" value="ECO:0007669"/>
    <property type="project" value="EnsemblFungi"/>
</dbReference>
<dbReference type="InterPro" id="IPR042099">
    <property type="entry name" value="ANL_N_sf"/>
</dbReference>
<dbReference type="GeneID" id="11469610"/>